<evidence type="ECO:0000313" key="2">
    <source>
        <dbReference type="Proteomes" id="UP001596472"/>
    </source>
</evidence>
<keyword evidence="2" id="KW-1185">Reference proteome</keyword>
<sequence>MDVRLGHGGSMFFVRDALRKLTLLSLLFGMAFRAAALVPENVVVLYNSSDPESEEIAQYYRQARGIPEGNLVGLALSQKPQISRDEYNRTIRDPLRKIYEDRQWWELGKNQSGQTLPFVNRRPVLAIIRGVPLKIGGSPLPADFKSDPDDPISKRNEAAVDSELLLLGGLDAPIQGVAPNFYFEGEKRFEDSKLSFMLLISRIDAATVATCKRMIRDAIQIEKTGLWGRAYIDYSNRHQMGTSWLNSIQNECRAQGFATVADRFNQSFPRNYPLSDAALYYGWYDSSVSGPFLNPQFRLRPGSVAIHIHSYSAAQLRDASRNWSAPLLEKGAAATVGNVNEPFLQLTHRLDILNDRLMRGWTWAEASCAALPVSSWQSVALGDPLYRPFHHLDGSGEEIERDRDFRSLVKLARKNSDPGQRLKAIETLAAKQKSGILSEAAGLEALAQGKRGEAQKWFKAALVEYQSADNQIRQYLHLAAIARHAKQTKNAAGILKSGLSRAQSFPNSAALAEWLQIVEPKPKPKPKATSGS</sequence>
<proteinExistence type="predicted"/>
<dbReference type="NCBIfam" id="TIGR03790">
    <property type="entry name" value="TIGR03790 family protein"/>
    <property type="match status" value="1"/>
</dbReference>
<dbReference type="EMBL" id="JBHTBS010000013">
    <property type="protein sequence ID" value="MFC7339164.1"/>
    <property type="molecule type" value="Genomic_DNA"/>
</dbReference>
<organism evidence="1 2">
    <name type="scientific">Haloferula chungangensis</name>
    <dbReference type="NCBI Taxonomy" id="1048331"/>
    <lineage>
        <taxon>Bacteria</taxon>
        <taxon>Pseudomonadati</taxon>
        <taxon>Verrucomicrobiota</taxon>
        <taxon>Verrucomicrobiia</taxon>
        <taxon>Verrucomicrobiales</taxon>
        <taxon>Verrucomicrobiaceae</taxon>
        <taxon>Haloferula</taxon>
    </lineage>
</organism>
<gene>
    <name evidence="1" type="ORF">ACFQY0_18365</name>
</gene>
<name>A0ABW2L9P2_9BACT</name>
<accession>A0ABW2L9P2</accession>
<dbReference type="Proteomes" id="UP001596472">
    <property type="component" value="Unassembled WGS sequence"/>
</dbReference>
<dbReference type="RefSeq" id="WP_379715449.1">
    <property type="nucleotide sequence ID" value="NZ_JBHTBS010000013.1"/>
</dbReference>
<protein>
    <submittedName>
        <fullName evidence="1">TIGR03790 family protein</fullName>
    </submittedName>
</protein>
<evidence type="ECO:0000313" key="1">
    <source>
        <dbReference type="EMBL" id="MFC7339164.1"/>
    </source>
</evidence>
<comment type="caution">
    <text evidence="1">The sequence shown here is derived from an EMBL/GenBank/DDBJ whole genome shotgun (WGS) entry which is preliminary data.</text>
</comment>
<reference evidence="2" key="1">
    <citation type="journal article" date="2019" name="Int. J. Syst. Evol. Microbiol.">
        <title>The Global Catalogue of Microorganisms (GCM) 10K type strain sequencing project: providing services to taxonomists for standard genome sequencing and annotation.</title>
        <authorList>
            <consortium name="The Broad Institute Genomics Platform"/>
            <consortium name="The Broad Institute Genome Sequencing Center for Infectious Disease"/>
            <person name="Wu L."/>
            <person name="Ma J."/>
        </authorList>
    </citation>
    <scope>NUCLEOTIDE SEQUENCE [LARGE SCALE GENOMIC DNA]</scope>
    <source>
        <strain evidence="2">CGMCC 4.1467</strain>
    </source>
</reference>
<dbReference type="InterPro" id="IPR022265">
    <property type="entry name" value="CHP03790"/>
</dbReference>